<dbReference type="GO" id="GO:0005886">
    <property type="term" value="C:plasma membrane"/>
    <property type="evidence" value="ECO:0007669"/>
    <property type="project" value="UniProtKB-SubCell"/>
</dbReference>
<proteinExistence type="predicted"/>
<evidence type="ECO:0000256" key="1">
    <source>
        <dbReference type="ARBA" id="ARBA00004651"/>
    </source>
</evidence>
<feature type="domain" description="Prepilin type IV endopeptidase peptidase" evidence="7">
    <location>
        <begin position="12"/>
        <end position="114"/>
    </location>
</feature>
<evidence type="ECO:0000313" key="8">
    <source>
        <dbReference type="EMBL" id="RBP63730.1"/>
    </source>
</evidence>
<evidence type="ECO:0000256" key="4">
    <source>
        <dbReference type="ARBA" id="ARBA00022989"/>
    </source>
</evidence>
<dbReference type="PANTHER" id="PTHR36506">
    <property type="entry name" value="PREFLAGELLIN PEPTIDASE"/>
    <property type="match status" value="1"/>
</dbReference>
<accession>A0A366I6T7</accession>
<keyword evidence="4 6" id="KW-1133">Transmembrane helix</keyword>
<dbReference type="Gene3D" id="1.20.120.1220">
    <property type="match status" value="1"/>
</dbReference>
<dbReference type="InterPro" id="IPR000045">
    <property type="entry name" value="Prepilin_IV_endopep_pep"/>
</dbReference>
<keyword evidence="5 6" id="KW-0472">Membrane</keyword>
<evidence type="ECO:0000256" key="5">
    <source>
        <dbReference type="ARBA" id="ARBA00023136"/>
    </source>
</evidence>
<dbReference type="Pfam" id="PF01478">
    <property type="entry name" value="Peptidase_A24"/>
    <property type="match status" value="1"/>
</dbReference>
<comment type="subcellular location">
    <subcellularLocation>
        <location evidence="1">Cell membrane</location>
        <topology evidence="1">Multi-pass membrane protein</topology>
    </subcellularLocation>
</comment>
<dbReference type="AlphaFoldDB" id="A0A366I6T7"/>
<organism evidence="8 9">
    <name type="scientific">Brenneria salicis ATCC 15712 = DSM 30166</name>
    <dbReference type="NCBI Taxonomy" id="714314"/>
    <lineage>
        <taxon>Bacteria</taxon>
        <taxon>Pseudomonadati</taxon>
        <taxon>Pseudomonadota</taxon>
        <taxon>Gammaproteobacteria</taxon>
        <taxon>Enterobacterales</taxon>
        <taxon>Pectobacteriaceae</taxon>
        <taxon>Brenneria</taxon>
    </lineage>
</organism>
<dbReference type="GO" id="GO:0004190">
    <property type="term" value="F:aspartic-type endopeptidase activity"/>
    <property type="evidence" value="ECO:0007669"/>
    <property type="project" value="InterPro"/>
</dbReference>
<dbReference type="EMBL" id="QNRY01000010">
    <property type="protein sequence ID" value="RBP63730.1"/>
    <property type="molecule type" value="Genomic_DNA"/>
</dbReference>
<dbReference type="Proteomes" id="UP000253046">
    <property type="component" value="Unassembled WGS sequence"/>
</dbReference>
<evidence type="ECO:0000256" key="3">
    <source>
        <dbReference type="ARBA" id="ARBA00022692"/>
    </source>
</evidence>
<dbReference type="PANTHER" id="PTHR36506:SF1">
    <property type="entry name" value="PREFLAGELLIN PEPTIDASE"/>
    <property type="match status" value="1"/>
</dbReference>
<protein>
    <submittedName>
        <fullName evidence="8">Prepilin peptidase CpaA</fullName>
    </submittedName>
</protein>
<evidence type="ECO:0000259" key="7">
    <source>
        <dbReference type="Pfam" id="PF01478"/>
    </source>
</evidence>
<dbReference type="InterPro" id="IPR052218">
    <property type="entry name" value="Preflagellin_Peptidase"/>
</dbReference>
<evidence type="ECO:0000256" key="6">
    <source>
        <dbReference type="SAM" id="Phobius"/>
    </source>
</evidence>
<name>A0A366I6T7_9GAMM</name>
<evidence type="ECO:0000256" key="2">
    <source>
        <dbReference type="ARBA" id="ARBA00022475"/>
    </source>
</evidence>
<comment type="caution">
    <text evidence="8">The sequence shown here is derived from an EMBL/GenBank/DDBJ whole genome shotgun (WGS) entry which is preliminary data.</text>
</comment>
<feature type="transmembrane region" description="Helical" evidence="6">
    <location>
        <begin position="90"/>
        <end position="113"/>
    </location>
</feature>
<gene>
    <name evidence="8" type="ORF">DES54_11028</name>
</gene>
<keyword evidence="2" id="KW-1003">Cell membrane</keyword>
<keyword evidence="3 6" id="KW-0812">Transmembrane</keyword>
<feature type="transmembrane region" description="Helical" evidence="6">
    <location>
        <begin position="33"/>
        <end position="49"/>
    </location>
</feature>
<evidence type="ECO:0000313" key="9">
    <source>
        <dbReference type="Proteomes" id="UP000253046"/>
    </source>
</evidence>
<sequence length="167" mass="17882">MIPVIKLTVLVLLAGLFALLAHADLTRRRLPNRWIAYYALLFPFYAWGMEMGWMQLIGHGVTALTTFLLLLPLFIRGGIGGGDVKLGTVVMLWAGVSSLASVLVVVSLAGALLGMAGWLTDKFCSSQTASETAWRTALSARRGVPYGVALVCGGITALAEQYGWIPT</sequence>
<reference evidence="8 9" key="1">
    <citation type="submission" date="2018-06" db="EMBL/GenBank/DDBJ databases">
        <title>Genomic Encyclopedia of Type Strains, Phase IV (KMG-IV): sequencing the most valuable type-strain genomes for metagenomic binning, comparative biology and taxonomic classification.</title>
        <authorList>
            <person name="Goeker M."/>
        </authorList>
    </citation>
    <scope>NUCLEOTIDE SEQUENCE [LARGE SCALE GENOMIC DNA]</scope>
    <source>
        <strain evidence="8 9">DSM 30166</strain>
    </source>
</reference>
<keyword evidence="9" id="KW-1185">Reference proteome</keyword>
<feature type="transmembrane region" description="Helical" evidence="6">
    <location>
        <begin position="56"/>
        <end position="75"/>
    </location>
</feature>